<evidence type="ECO:0008006" key="4">
    <source>
        <dbReference type="Google" id="ProtNLM"/>
    </source>
</evidence>
<keyword evidence="1" id="KW-1133">Transmembrane helix</keyword>
<keyword evidence="1" id="KW-0812">Transmembrane</keyword>
<accession>A0A9K3EK23</accession>
<keyword evidence="1" id="KW-0472">Membrane</keyword>
<evidence type="ECO:0000256" key="1">
    <source>
        <dbReference type="SAM" id="Phobius"/>
    </source>
</evidence>
<proteinExistence type="predicted"/>
<gene>
    <name evidence="2" type="ORF">HanXRQr2_Chr13g0609261</name>
</gene>
<reference evidence="2" key="2">
    <citation type="submission" date="2020-06" db="EMBL/GenBank/DDBJ databases">
        <title>Helianthus annuus Genome sequencing and assembly Release 2.</title>
        <authorList>
            <person name="Gouzy J."/>
            <person name="Langlade N."/>
            <person name="Munos S."/>
        </authorList>
    </citation>
    <scope>NUCLEOTIDE SEQUENCE</scope>
    <source>
        <tissue evidence="2">Leaves</tissue>
    </source>
</reference>
<dbReference type="Gramene" id="mRNA:HanXRQr2_Chr13g0609261">
    <property type="protein sequence ID" value="mRNA:HanXRQr2_Chr13g0609261"/>
    <property type="gene ID" value="HanXRQr2_Chr13g0609261"/>
</dbReference>
<name>A0A9K3EK23_HELAN</name>
<dbReference type="AlphaFoldDB" id="A0A9K3EK23"/>
<dbReference type="EMBL" id="MNCJ02000328">
    <property type="protein sequence ID" value="KAF5775186.1"/>
    <property type="molecule type" value="Genomic_DNA"/>
</dbReference>
<feature type="transmembrane region" description="Helical" evidence="1">
    <location>
        <begin position="20"/>
        <end position="48"/>
    </location>
</feature>
<dbReference type="Proteomes" id="UP000215914">
    <property type="component" value="Unassembled WGS sequence"/>
</dbReference>
<organism evidence="2 3">
    <name type="scientific">Helianthus annuus</name>
    <name type="common">Common sunflower</name>
    <dbReference type="NCBI Taxonomy" id="4232"/>
    <lineage>
        <taxon>Eukaryota</taxon>
        <taxon>Viridiplantae</taxon>
        <taxon>Streptophyta</taxon>
        <taxon>Embryophyta</taxon>
        <taxon>Tracheophyta</taxon>
        <taxon>Spermatophyta</taxon>
        <taxon>Magnoliopsida</taxon>
        <taxon>eudicotyledons</taxon>
        <taxon>Gunneridae</taxon>
        <taxon>Pentapetalae</taxon>
        <taxon>asterids</taxon>
        <taxon>campanulids</taxon>
        <taxon>Asterales</taxon>
        <taxon>Asteraceae</taxon>
        <taxon>Asteroideae</taxon>
        <taxon>Heliantheae alliance</taxon>
        <taxon>Heliantheae</taxon>
        <taxon>Helianthus</taxon>
    </lineage>
</organism>
<evidence type="ECO:0000313" key="2">
    <source>
        <dbReference type="EMBL" id="KAF5775186.1"/>
    </source>
</evidence>
<sequence length="62" mass="7188">MSKVLNLVGSLLFRSVDCWIWGLWLFFCLLFGSFCGFFVDVVASFVCWQWSLRDDARGVRTS</sequence>
<keyword evidence="3" id="KW-1185">Reference proteome</keyword>
<protein>
    <recommendedName>
        <fullName evidence="4">Transmembrane protein</fullName>
    </recommendedName>
</protein>
<reference evidence="2" key="1">
    <citation type="journal article" date="2017" name="Nature">
        <title>The sunflower genome provides insights into oil metabolism, flowering and Asterid evolution.</title>
        <authorList>
            <person name="Badouin H."/>
            <person name="Gouzy J."/>
            <person name="Grassa C.J."/>
            <person name="Murat F."/>
            <person name="Staton S.E."/>
            <person name="Cottret L."/>
            <person name="Lelandais-Briere C."/>
            <person name="Owens G.L."/>
            <person name="Carrere S."/>
            <person name="Mayjonade B."/>
            <person name="Legrand L."/>
            <person name="Gill N."/>
            <person name="Kane N.C."/>
            <person name="Bowers J.E."/>
            <person name="Hubner S."/>
            <person name="Bellec A."/>
            <person name="Berard A."/>
            <person name="Berges H."/>
            <person name="Blanchet N."/>
            <person name="Boniface M.C."/>
            <person name="Brunel D."/>
            <person name="Catrice O."/>
            <person name="Chaidir N."/>
            <person name="Claudel C."/>
            <person name="Donnadieu C."/>
            <person name="Faraut T."/>
            <person name="Fievet G."/>
            <person name="Helmstetter N."/>
            <person name="King M."/>
            <person name="Knapp S.J."/>
            <person name="Lai Z."/>
            <person name="Le Paslier M.C."/>
            <person name="Lippi Y."/>
            <person name="Lorenzon L."/>
            <person name="Mandel J.R."/>
            <person name="Marage G."/>
            <person name="Marchand G."/>
            <person name="Marquand E."/>
            <person name="Bret-Mestries E."/>
            <person name="Morien E."/>
            <person name="Nambeesan S."/>
            <person name="Nguyen T."/>
            <person name="Pegot-Espagnet P."/>
            <person name="Pouilly N."/>
            <person name="Raftis F."/>
            <person name="Sallet E."/>
            <person name="Schiex T."/>
            <person name="Thomas J."/>
            <person name="Vandecasteele C."/>
            <person name="Vares D."/>
            <person name="Vear F."/>
            <person name="Vautrin S."/>
            <person name="Crespi M."/>
            <person name="Mangin B."/>
            <person name="Burke J.M."/>
            <person name="Salse J."/>
            <person name="Munos S."/>
            <person name="Vincourt P."/>
            <person name="Rieseberg L.H."/>
            <person name="Langlade N.B."/>
        </authorList>
    </citation>
    <scope>NUCLEOTIDE SEQUENCE</scope>
    <source>
        <tissue evidence="2">Leaves</tissue>
    </source>
</reference>
<evidence type="ECO:0000313" key="3">
    <source>
        <dbReference type="Proteomes" id="UP000215914"/>
    </source>
</evidence>
<comment type="caution">
    <text evidence="2">The sequence shown here is derived from an EMBL/GenBank/DDBJ whole genome shotgun (WGS) entry which is preliminary data.</text>
</comment>